<evidence type="ECO:0000256" key="3">
    <source>
        <dbReference type="ARBA" id="ARBA00022840"/>
    </source>
</evidence>
<dbReference type="GO" id="GO:0004823">
    <property type="term" value="F:leucine-tRNA ligase activity"/>
    <property type="evidence" value="ECO:0007669"/>
    <property type="project" value="UniProtKB-EC"/>
</dbReference>
<protein>
    <submittedName>
        <fullName evidence="7">Leucyl-tRNA synthetase</fullName>
        <ecNumber evidence="7">6.1.1.4</ecNumber>
    </submittedName>
</protein>
<organism evidence="7 8">
    <name type="scientific">Escherichia coli</name>
    <dbReference type="NCBI Taxonomy" id="562"/>
    <lineage>
        <taxon>Bacteria</taxon>
        <taxon>Pseudomonadati</taxon>
        <taxon>Pseudomonadota</taxon>
        <taxon>Gammaproteobacteria</taxon>
        <taxon>Enterobacterales</taxon>
        <taxon>Enterobacteriaceae</taxon>
        <taxon>Escherichia</taxon>
    </lineage>
</organism>
<dbReference type="GO" id="GO:0006418">
    <property type="term" value="P:tRNA aminoacylation for protein translation"/>
    <property type="evidence" value="ECO:0007669"/>
    <property type="project" value="InterPro"/>
</dbReference>
<keyword evidence="2" id="KW-0547">Nucleotide-binding</keyword>
<dbReference type="GO" id="GO:0005524">
    <property type="term" value="F:ATP binding"/>
    <property type="evidence" value="ECO:0007669"/>
    <property type="project" value="UniProtKB-KW"/>
</dbReference>
<gene>
    <name evidence="7" type="primary">leuS_4</name>
    <name evidence="7" type="ORF">NCTC8009_06544</name>
</gene>
<dbReference type="SUPFAM" id="SSF47323">
    <property type="entry name" value="Anticodon-binding domain of a subclass of class I aminoacyl-tRNA synthetases"/>
    <property type="match status" value="1"/>
</dbReference>
<dbReference type="FunFam" id="1.10.730.10:FF:000002">
    <property type="entry name" value="Leucine--tRNA ligase"/>
    <property type="match status" value="1"/>
</dbReference>
<evidence type="ECO:0000256" key="6">
    <source>
        <dbReference type="SAM" id="MobiDB-lite"/>
    </source>
</evidence>
<dbReference type="InterPro" id="IPR009080">
    <property type="entry name" value="tRNAsynth_Ia_anticodon-bd"/>
</dbReference>
<keyword evidence="3" id="KW-0067">ATP-binding</keyword>
<keyword evidence="1 7" id="KW-0436">Ligase</keyword>
<evidence type="ECO:0000313" key="7">
    <source>
        <dbReference type="EMBL" id="SQD05962.1"/>
    </source>
</evidence>
<dbReference type="EMBL" id="UARW01000010">
    <property type="protein sequence ID" value="SQD05962.1"/>
    <property type="molecule type" value="Genomic_DNA"/>
</dbReference>
<name>A0A2X3JN74_ECOLX</name>
<evidence type="ECO:0000256" key="4">
    <source>
        <dbReference type="ARBA" id="ARBA00022917"/>
    </source>
</evidence>
<evidence type="ECO:0000256" key="2">
    <source>
        <dbReference type="ARBA" id="ARBA00022741"/>
    </source>
</evidence>
<dbReference type="AlphaFoldDB" id="A0A2X3JN74"/>
<keyword evidence="4" id="KW-0648">Protein biosynthesis</keyword>
<evidence type="ECO:0000256" key="5">
    <source>
        <dbReference type="ARBA" id="ARBA00023146"/>
    </source>
</evidence>
<accession>A0A2X3JN74</accession>
<sequence length="104" mass="11493">MAGIRCGRANRFLKRVWKLVYEHTAKGDVAALNVDALTEDQKALRRDVHKTIAKVTDDIGRRQTFNTAIAAIMELMNKTGESTNRWRAGSRSDAGSAAGRCPYA</sequence>
<feature type="compositionally biased region" description="Low complexity" evidence="6">
    <location>
        <begin position="87"/>
        <end position="104"/>
    </location>
</feature>
<dbReference type="EC" id="6.1.1.4" evidence="7"/>
<feature type="region of interest" description="Disordered" evidence="6">
    <location>
        <begin position="81"/>
        <end position="104"/>
    </location>
</feature>
<dbReference type="CDD" id="cd07958">
    <property type="entry name" value="Anticodon_Ia_Leu_BEm"/>
    <property type="match status" value="1"/>
</dbReference>
<keyword evidence="5 7" id="KW-0030">Aminoacyl-tRNA synthetase</keyword>
<dbReference type="Gene3D" id="1.10.730.10">
    <property type="entry name" value="Isoleucyl-tRNA Synthetase, Domain 1"/>
    <property type="match status" value="1"/>
</dbReference>
<proteinExistence type="predicted"/>
<dbReference type="Proteomes" id="UP000250991">
    <property type="component" value="Unassembled WGS sequence"/>
</dbReference>
<reference evidence="7 8" key="1">
    <citation type="submission" date="2018-06" db="EMBL/GenBank/DDBJ databases">
        <authorList>
            <consortium name="Pathogen Informatics"/>
            <person name="Doyle S."/>
        </authorList>
    </citation>
    <scope>NUCLEOTIDE SEQUENCE [LARGE SCALE GENOMIC DNA]</scope>
    <source>
        <strain evidence="7 8">NCTC8009</strain>
    </source>
</reference>
<evidence type="ECO:0000256" key="1">
    <source>
        <dbReference type="ARBA" id="ARBA00022598"/>
    </source>
</evidence>
<evidence type="ECO:0000313" key="8">
    <source>
        <dbReference type="Proteomes" id="UP000250991"/>
    </source>
</evidence>